<evidence type="ECO:0000313" key="2">
    <source>
        <dbReference type="Proteomes" id="UP000463051"/>
    </source>
</evidence>
<gene>
    <name evidence="1" type="ORF">GJB61_25965</name>
</gene>
<sequence length="247" mass="26982">MDSRHSTVAANILLGLSYGSRTAELKKDYPQVLTLLANHFIGMEEGFAAIRKLGASNVRLRLWVEDHLLHTMTLEEIVAQSGVDDIIHPTNSPLLSPTEADVLFIPVLSLSLLSRLTQLDTGHPFVQLIVSALCAGIPVGALTLGAEPGHYRWGEQGLSQASPFLKEQMLAMVSKIESFGIKLLEPDKVGNWLSSAKAPLKKQVLTAEDIRSALKLDRTSIVLSRHAVITPLAADMAREYGIELQFK</sequence>
<comment type="caution">
    <text evidence="1">The sequence shown here is derived from an EMBL/GenBank/DDBJ whole genome shotgun (WGS) entry which is preliminary data.</text>
</comment>
<dbReference type="AlphaFoldDB" id="A0A7X2L4J6"/>
<reference evidence="1 2" key="1">
    <citation type="submission" date="2019-11" db="EMBL/GenBank/DDBJ databases">
        <title>Paenibacillus monticola sp. nov., a novel PGPR strain isolated from mountain sample in China.</title>
        <authorList>
            <person name="Zhao Q."/>
            <person name="Li H.-P."/>
            <person name="Zhang J.-L."/>
        </authorList>
    </citation>
    <scope>NUCLEOTIDE SEQUENCE [LARGE SCALE GENOMIC DNA]</scope>
    <source>
        <strain evidence="1 2">LC-T2</strain>
    </source>
</reference>
<accession>A0A7X2L4J6</accession>
<protein>
    <recommendedName>
        <fullName evidence="3">Ethanolamine utilization protein</fullName>
    </recommendedName>
</protein>
<organism evidence="1 2">
    <name type="scientific">Paenibacillus monticola</name>
    <dbReference type="NCBI Taxonomy" id="2666075"/>
    <lineage>
        <taxon>Bacteria</taxon>
        <taxon>Bacillati</taxon>
        <taxon>Bacillota</taxon>
        <taxon>Bacilli</taxon>
        <taxon>Bacillales</taxon>
        <taxon>Paenibacillaceae</taxon>
        <taxon>Paenibacillus</taxon>
    </lineage>
</organism>
<proteinExistence type="predicted"/>
<evidence type="ECO:0000313" key="1">
    <source>
        <dbReference type="EMBL" id="MRN56410.1"/>
    </source>
</evidence>
<evidence type="ECO:0008006" key="3">
    <source>
        <dbReference type="Google" id="ProtNLM"/>
    </source>
</evidence>
<name>A0A7X2L4J6_9BACL</name>
<dbReference type="RefSeq" id="WP_154121920.1">
    <property type="nucleotide sequence ID" value="NZ_WJXB01000014.1"/>
</dbReference>
<keyword evidence="2" id="KW-1185">Reference proteome</keyword>
<dbReference type="EMBL" id="WJXB01000014">
    <property type="protein sequence ID" value="MRN56410.1"/>
    <property type="molecule type" value="Genomic_DNA"/>
</dbReference>
<dbReference type="Proteomes" id="UP000463051">
    <property type="component" value="Unassembled WGS sequence"/>
</dbReference>